<protein>
    <submittedName>
        <fullName evidence="2">Uncharacterized protein YdhG (YjbR/CyaY superfamily)</fullName>
    </submittedName>
</protein>
<evidence type="ECO:0000313" key="2">
    <source>
        <dbReference type="EMBL" id="MBP2020665.1"/>
    </source>
</evidence>
<gene>
    <name evidence="2" type="ORF">J2Z44_000449</name>
</gene>
<accession>A0ABS4JYQ6</accession>
<reference evidence="2 3" key="1">
    <citation type="submission" date="2021-03" db="EMBL/GenBank/DDBJ databases">
        <title>Genomic Encyclopedia of Type Strains, Phase IV (KMG-IV): sequencing the most valuable type-strain genomes for metagenomic binning, comparative biology and taxonomic classification.</title>
        <authorList>
            <person name="Goeker M."/>
        </authorList>
    </citation>
    <scope>NUCLEOTIDE SEQUENCE [LARGE SCALE GENOMIC DNA]</scope>
    <source>
        <strain evidence="2 3">DSM 28650</strain>
    </source>
</reference>
<feature type="domain" description="YdhG-like" evidence="1">
    <location>
        <begin position="2"/>
        <end position="87"/>
    </location>
</feature>
<evidence type="ECO:0000313" key="3">
    <source>
        <dbReference type="Proteomes" id="UP001519308"/>
    </source>
</evidence>
<keyword evidence="3" id="KW-1185">Reference proteome</keyword>
<organism evidence="2 3">
    <name type="scientific">Clostridium punense</name>
    <dbReference type="NCBI Taxonomy" id="1054297"/>
    <lineage>
        <taxon>Bacteria</taxon>
        <taxon>Bacillati</taxon>
        <taxon>Bacillota</taxon>
        <taxon>Clostridia</taxon>
        <taxon>Eubacteriales</taxon>
        <taxon>Clostridiaceae</taxon>
        <taxon>Clostridium</taxon>
    </lineage>
</organism>
<evidence type="ECO:0000259" key="1">
    <source>
        <dbReference type="Pfam" id="PF08818"/>
    </source>
</evidence>
<dbReference type="Proteomes" id="UP001519308">
    <property type="component" value="Unassembled WGS sequence"/>
</dbReference>
<sequence>MLNQVRDTLRTALPHAQERISWSMPTYWNKQNIIHFAAFKNHIGLYPGPEVVEHFTERLREYKTSKGAVQFPYSKPLPLSLIEEIAKWCYNTRNHH</sequence>
<dbReference type="InterPro" id="IPR014922">
    <property type="entry name" value="YdhG-like"/>
</dbReference>
<comment type="caution">
    <text evidence="2">The sequence shown here is derived from an EMBL/GenBank/DDBJ whole genome shotgun (WGS) entry which is preliminary data.</text>
</comment>
<dbReference type="EMBL" id="JAGGLL010000003">
    <property type="protein sequence ID" value="MBP2020665.1"/>
    <property type="molecule type" value="Genomic_DNA"/>
</dbReference>
<proteinExistence type="predicted"/>
<dbReference type="Pfam" id="PF08818">
    <property type="entry name" value="DUF1801"/>
    <property type="match status" value="1"/>
</dbReference>
<dbReference type="SUPFAM" id="SSF159888">
    <property type="entry name" value="YdhG-like"/>
    <property type="match status" value="1"/>
</dbReference>
<dbReference type="Gene3D" id="3.90.1150.200">
    <property type="match status" value="1"/>
</dbReference>
<name>A0ABS4JYQ6_9CLOT</name>